<dbReference type="Gene3D" id="1.10.1200.10">
    <property type="entry name" value="ACP-like"/>
    <property type="match status" value="1"/>
</dbReference>
<dbReference type="PANTHER" id="PTHR43439">
    <property type="entry name" value="PHENYLACETATE-COENZYME A LIGASE"/>
    <property type="match status" value="1"/>
</dbReference>
<keyword evidence="2" id="KW-0597">Phosphoprotein</keyword>
<keyword evidence="5" id="KW-1185">Reference proteome</keyword>
<accession>A0A364L5W0</accession>
<dbReference type="Proteomes" id="UP000249363">
    <property type="component" value="Unassembled WGS sequence"/>
</dbReference>
<dbReference type="SUPFAM" id="SSF47336">
    <property type="entry name" value="ACP-like"/>
    <property type="match status" value="1"/>
</dbReference>
<proteinExistence type="predicted"/>
<dbReference type="InterPro" id="IPR036291">
    <property type="entry name" value="NAD(P)-bd_dom_sf"/>
</dbReference>
<dbReference type="RefSeq" id="XP_040735698.1">
    <property type="nucleotide sequence ID" value="XM_040879863.1"/>
</dbReference>
<dbReference type="Pfam" id="PF07993">
    <property type="entry name" value="NAD_binding_4"/>
    <property type="match status" value="1"/>
</dbReference>
<dbReference type="InterPro" id="IPR042099">
    <property type="entry name" value="ANL_N_sf"/>
</dbReference>
<dbReference type="SUPFAM" id="SSF56801">
    <property type="entry name" value="Acetyl-CoA synthetase-like"/>
    <property type="match status" value="1"/>
</dbReference>
<dbReference type="Pfam" id="PF00501">
    <property type="entry name" value="AMP-binding"/>
    <property type="match status" value="1"/>
</dbReference>
<organism evidence="4 5">
    <name type="scientific">Talaromyces amestolkiae</name>
    <dbReference type="NCBI Taxonomy" id="1196081"/>
    <lineage>
        <taxon>Eukaryota</taxon>
        <taxon>Fungi</taxon>
        <taxon>Dikarya</taxon>
        <taxon>Ascomycota</taxon>
        <taxon>Pezizomycotina</taxon>
        <taxon>Eurotiomycetes</taxon>
        <taxon>Eurotiomycetidae</taxon>
        <taxon>Eurotiales</taxon>
        <taxon>Trichocomaceae</taxon>
        <taxon>Talaromyces</taxon>
        <taxon>Talaromyces sect. Talaromyces</taxon>
    </lineage>
</organism>
<feature type="domain" description="Carrier" evidence="3">
    <location>
        <begin position="559"/>
        <end position="635"/>
    </location>
</feature>
<protein>
    <recommendedName>
        <fullName evidence="3">Carrier domain-containing protein</fullName>
    </recommendedName>
</protein>
<dbReference type="Gene3D" id="3.40.50.12780">
    <property type="entry name" value="N-terminal domain of ligase-like"/>
    <property type="match status" value="1"/>
</dbReference>
<evidence type="ECO:0000313" key="5">
    <source>
        <dbReference type="Proteomes" id="UP000249363"/>
    </source>
</evidence>
<dbReference type="InterPro" id="IPR009081">
    <property type="entry name" value="PP-bd_ACP"/>
</dbReference>
<dbReference type="SUPFAM" id="SSF51735">
    <property type="entry name" value="NAD(P)-binding Rossmann-fold domains"/>
    <property type="match status" value="1"/>
</dbReference>
<dbReference type="PANTHER" id="PTHR43439:SF2">
    <property type="entry name" value="ENZYME, PUTATIVE (JCVI)-RELATED"/>
    <property type="match status" value="1"/>
</dbReference>
<dbReference type="AlphaFoldDB" id="A0A364L5W0"/>
<dbReference type="InterPro" id="IPR036736">
    <property type="entry name" value="ACP-like_sf"/>
</dbReference>
<dbReference type="InterPro" id="IPR013120">
    <property type="entry name" value="FAR_NAD-bd"/>
</dbReference>
<evidence type="ECO:0000256" key="2">
    <source>
        <dbReference type="ARBA" id="ARBA00022553"/>
    </source>
</evidence>
<dbReference type="EMBL" id="MIKG01000014">
    <property type="protein sequence ID" value="RAO71182.1"/>
    <property type="molecule type" value="Genomic_DNA"/>
</dbReference>
<dbReference type="STRING" id="1196081.A0A364L5W0"/>
<name>A0A364L5W0_TALAM</name>
<dbReference type="Gene3D" id="3.40.50.720">
    <property type="entry name" value="NAD(P)-binding Rossmann-like Domain"/>
    <property type="match status" value="1"/>
</dbReference>
<dbReference type="PROSITE" id="PS50075">
    <property type="entry name" value="CARRIER"/>
    <property type="match status" value="1"/>
</dbReference>
<evidence type="ECO:0000259" key="3">
    <source>
        <dbReference type="PROSITE" id="PS50075"/>
    </source>
</evidence>
<reference evidence="4 5" key="1">
    <citation type="journal article" date="2017" name="Biotechnol. Biofuels">
        <title>Differential beta-glucosidase expression as a function of carbon source availability in Talaromyces amestolkiae: a genomic and proteomic approach.</title>
        <authorList>
            <person name="de Eugenio L.I."/>
            <person name="Mendez-Liter J.A."/>
            <person name="Nieto-Dominguez M."/>
            <person name="Alonso L."/>
            <person name="Gil-Munoz J."/>
            <person name="Barriuso J."/>
            <person name="Prieto A."/>
            <person name="Martinez M.J."/>
        </authorList>
    </citation>
    <scope>NUCLEOTIDE SEQUENCE [LARGE SCALE GENOMIC DNA]</scope>
    <source>
        <strain evidence="4 5">CIB</strain>
    </source>
</reference>
<dbReference type="OrthoDB" id="429813at2759"/>
<sequence>MPNSRTAAAKHSLLPTIVDQLARDEPNSLWGEYPKSKTSLNDGYDELTYRQFANAVNAVAHQIEKKIGRRDTREPLAYLASSDPRCSIALIAAMKVGCNLLMISERNSVAANLKLLEDTGCSVLLITDQTFAPVLSLLSETTLEVVELLPLHRLLHEKQPDYVFTNRLAEMRTETAFTVHTSGSTGFPKAVRISHEYMSRMIQNMGLEAPAGHEMLSDITGNNRCILLLPLGHNAGIYFGVLNAFFNNTTVILPIPGVPPNGELLQEMLQYRQADWAAVAPLTLEEISKDTTLLNEISKKLKMVVYSGGSLPKVFGDVIASKIKLTTQIGSSECGPIPTMYRHGYDFVRDWNYLQIHPSVGAKFDPLPQGVFELIWERSPEFEPFQTVFTVYPNLYVYRTKDLFTPHPELPDVWTHASRLDDIIVFLNGEKVNPIGFESSICKHPNISAALMFGFQRFEAGLLIQPRDPAYPHTTIEKSRFIQDIWPIIEQANSIVPAYAQISPSHICFTEPDNPILRTLKGSIRRSATLEQYATKINQLYADVEQIWTLGTSHSQDLENIDAIENVTKRAVLKATKWTDVEANKNFFERGMDSLQVLQLVRKLRVETSLRTIQPSTIYLRPTVTALAQDLKKLIAEKSNPESTQKEEQVSILSSILNDYTDKIDQLPFDTATSATAHASIKQVVLLTGSTGSIGSYILKALLQEDCVSHIYCLNRSVDSSTLQQERNKFRDSSLPTEFAKDKVTFLSADLSDSKSLGLLKGVYTTIAERITLIIHNAWMVNFNAPLPTFDSQLSGIVNLCSLCGRSTLKARFVFISSISSVMSVDQSCIPESVTTDMSAPPSIGYSQSKYIAERLLAHAVSKHDLEVKTLRLGIIAGASRSNGRWNSADWIPALILGSKALGVVPEHLSGRGSESDDIIDWVPIDVAADTIVELSLGNVRDPNHSVNVFHILNPHQTTWKALLPSIIASIESRANSSIQVVSPAKWISKLRTSASAILTSNEDVPDKATNSLIQVNPALKLISFFDTRFGVNSQVHITKKWEYSKAEQASRNLRSAPAIDGTMMARWIGQWIEPHLQ</sequence>
<dbReference type="Pfam" id="PF00550">
    <property type="entry name" value="PP-binding"/>
    <property type="match status" value="1"/>
</dbReference>
<comment type="caution">
    <text evidence="4">The sequence shown here is derived from an EMBL/GenBank/DDBJ whole genome shotgun (WGS) entry which is preliminary data.</text>
</comment>
<evidence type="ECO:0000256" key="1">
    <source>
        <dbReference type="ARBA" id="ARBA00022450"/>
    </source>
</evidence>
<dbReference type="Pfam" id="PF23562">
    <property type="entry name" value="AMP-binding_C_3"/>
    <property type="match status" value="1"/>
</dbReference>
<evidence type="ECO:0000313" key="4">
    <source>
        <dbReference type="EMBL" id="RAO71182.1"/>
    </source>
</evidence>
<dbReference type="InterPro" id="IPR000873">
    <property type="entry name" value="AMP-dep_synth/lig_dom"/>
</dbReference>
<keyword evidence="1" id="KW-0596">Phosphopantetheine</keyword>
<dbReference type="InterPro" id="IPR051414">
    <property type="entry name" value="Adenylate-forming_Reductase"/>
</dbReference>
<gene>
    <name evidence="4" type="ORF">BHQ10_007194</name>
</gene>
<dbReference type="GeneID" id="63796410"/>